<dbReference type="GO" id="GO:1901135">
    <property type="term" value="P:carbohydrate derivative metabolic process"/>
    <property type="evidence" value="ECO:0007669"/>
    <property type="project" value="InterPro"/>
</dbReference>
<dbReference type="InterPro" id="IPR000281">
    <property type="entry name" value="HTH_RpiR"/>
</dbReference>
<evidence type="ECO:0000256" key="3">
    <source>
        <dbReference type="ARBA" id="ARBA00023163"/>
    </source>
</evidence>
<dbReference type="GO" id="GO:0097367">
    <property type="term" value="F:carbohydrate derivative binding"/>
    <property type="evidence" value="ECO:0007669"/>
    <property type="project" value="InterPro"/>
</dbReference>
<reference evidence="7" key="1">
    <citation type="submission" date="2009-09" db="EMBL/GenBank/DDBJ databases">
        <title>The complete genome of Nakamurella multipartita DSM 44233.</title>
        <authorList>
            <consortium name="US DOE Joint Genome Institute (JGI-PGF)"/>
            <person name="Lucas S."/>
            <person name="Copeland A."/>
            <person name="Lapidus A."/>
            <person name="Glavina del Rio T."/>
            <person name="Dalin E."/>
            <person name="Tice H."/>
            <person name="Bruce D."/>
            <person name="Goodwin L."/>
            <person name="Pitluck S."/>
            <person name="Kyrpides N."/>
            <person name="Mavromatis K."/>
            <person name="Ivanova N."/>
            <person name="Ovchinnikova G."/>
            <person name="Sims D."/>
            <person name="Meincke L."/>
            <person name="Brettin T."/>
            <person name="Detter J.C."/>
            <person name="Han C."/>
            <person name="Larimer F."/>
            <person name="Land M."/>
            <person name="Hauser L."/>
            <person name="Markowitz V."/>
            <person name="Cheng J.-F."/>
            <person name="Hugenholtz P."/>
            <person name="Woyke T."/>
            <person name="Wu D."/>
            <person name="Klenk H.-P."/>
            <person name="Eisen J.A."/>
        </authorList>
    </citation>
    <scope>NUCLEOTIDE SEQUENCE [LARGE SCALE GENOMIC DNA]</scope>
    <source>
        <strain evidence="7">ATCC 700099 / DSM 44233 / CIP 104796 / JCM 9543 / NBRC 105858 / Y-104</strain>
    </source>
</reference>
<dbReference type="Proteomes" id="UP000002218">
    <property type="component" value="Chromosome"/>
</dbReference>
<dbReference type="InterPro" id="IPR001347">
    <property type="entry name" value="SIS_dom"/>
</dbReference>
<feature type="domain" description="SIS" evidence="5">
    <location>
        <begin position="140"/>
        <end position="281"/>
    </location>
</feature>
<dbReference type="Pfam" id="PF01418">
    <property type="entry name" value="HTH_6"/>
    <property type="match status" value="1"/>
</dbReference>
<organism evidence="6 7">
    <name type="scientific">Nakamurella multipartita (strain ATCC 700099 / DSM 44233 / CIP 104796 / JCM 9543 / NBRC 105858 / Y-104)</name>
    <name type="common">Microsphaera multipartita</name>
    <dbReference type="NCBI Taxonomy" id="479431"/>
    <lineage>
        <taxon>Bacteria</taxon>
        <taxon>Bacillati</taxon>
        <taxon>Actinomycetota</taxon>
        <taxon>Actinomycetes</taxon>
        <taxon>Nakamurellales</taxon>
        <taxon>Nakamurellaceae</taxon>
        <taxon>Nakamurella</taxon>
    </lineage>
</organism>
<dbReference type="PANTHER" id="PTHR30514">
    <property type="entry name" value="GLUCOKINASE"/>
    <property type="match status" value="1"/>
</dbReference>
<dbReference type="Gene3D" id="1.10.10.10">
    <property type="entry name" value="Winged helix-like DNA-binding domain superfamily/Winged helix DNA-binding domain"/>
    <property type="match status" value="1"/>
</dbReference>
<dbReference type="InterPro" id="IPR046348">
    <property type="entry name" value="SIS_dom_sf"/>
</dbReference>
<dbReference type="Pfam" id="PF01380">
    <property type="entry name" value="SIS"/>
    <property type="match status" value="1"/>
</dbReference>
<dbReference type="InterPro" id="IPR009057">
    <property type="entry name" value="Homeodomain-like_sf"/>
</dbReference>
<keyword evidence="2" id="KW-0238">DNA-binding</keyword>
<evidence type="ECO:0000256" key="1">
    <source>
        <dbReference type="ARBA" id="ARBA00023015"/>
    </source>
</evidence>
<dbReference type="InParanoid" id="C8XF34"/>
<evidence type="ECO:0000256" key="2">
    <source>
        <dbReference type="ARBA" id="ARBA00023125"/>
    </source>
</evidence>
<dbReference type="InterPro" id="IPR036388">
    <property type="entry name" value="WH-like_DNA-bd_sf"/>
</dbReference>
<dbReference type="GO" id="GO:0003700">
    <property type="term" value="F:DNA-binding transcription factor activity"/>
    <property type="evidence" value="ECO:0007669"/>
    <property type="project" value="InterPro"/>
</dbReference>
<feature type="domain" description="HTH rpiR-type" evidence="4">
    <location>
        <begin position="12"/>
        <end position="88"/>
    </location>
</feature>
<gene>
    <name evidence="6" type="ordered locus">Namu_1522</name>
</gene>
<protein>
    <submittedName>
        <fullName evidence="6">Transcriptional regulator, RpiR family</fullName>
    </submittedName>
</protein>
<dbReference type="SUPFAM" id="SSF53697">
    <property type="entry name" value="SIS domain"/>
    <property type="match status" value="1"/>
</dbReference>
<dbReference type="Gene3D" id="3.40.50.10490">
    <property type="entry name" value="Glucose-6-phosphate isomerase like protein, domain 1"/>
    <property type="match status" value="1"/>
</dbReference>
<proteinExistence type="predicted"/>
<dbReference type="InterPro" id="IPR035472">
    <property type="entry name" value="RpiR-like_SIS"/>
</dbReference>
<dbReference type="SUPFAM" id="SSF46689">
    <property type="entry name" value="Homeodomain-like"/>
    <property type="match status" value="1"/>
</dbReference>
<dbReference type="PROSITE" id="PS51071">
    <property type="entry name" value="HTH_RPIR"/>
    <property type="match status" value="1"/>
</dbReference>
<sequence>MDTVPMTSTGAGNLLHEIASRMPYMAPAMRQIAELVLGDPERARTMTITELSDAAGVADSTVSRFVRELGLDGYRSLRLGIAEATFATRAAAAGPETQYVYEGISRDEPPDSVIGKVERSSAEALRQTAQRLHPEALSAAVDLIENASVIAFVAQGLSSVAADAGVMRFIRAGRKCLLFHDQSVQIMSATNLTAGDVVIGISDSGRTDAIVDTMRIARSHGAATIAVTSDADSPLVGVADVALFTATIPGGGLYGESVTSKWGQLLVIDALYATFAARRFDQTLEHLEETYTAAIQHSRMA</sequence>
<evidence type="ECO:0000259" key="5">
    <source>
        <dbReference type="PROSITE" id="PS51464"/>
    </source>
</evidence>
<dbReference type="GO" id="GO:0003677">
    <property type="term" value="F:DNA binding"/>
    <property type="evidence" value="ECO:0007669"/>
    <property type="project" value="UniProtKB-KW"/>
</dbReference>
<evidence type="ECO:0000313" key="6">
    <source>
        <dbReference type="EMBL" id="ACV77920.1"/>
    </source>
</evidence>
<dbReference type="PANTHER" id="PTHR30514:SF1">
    <property type="entry name" value="HTH-TYPE TRANSCRIPTIONAL REGULATOR HEXR-RELATED"/>
    <property type="match status" value="1"/>
</dbReference>
<dbReference type="PROSITE" id="PS51464">
    <property type="entry name" value="SIS"/>
    <property type="match status" value="1"/>
</dbReference>
<name>C8XF34_NAKMY</name>
<accession>C8XF34</accession>
<reference evidence="6 7" key="2">
    <citation type="journal article" date="2010" name="Stand. Genomic Sci.">
        <title>Complete genome sequence of Nakamurella multipartita type strain (Y-104).</title>
        <authorList>
            <person name="Tice H."/>
            <person name="Mayilraj S."/>
            <person name="Sims D."/>
            <person name="Lapidus A."/>
            <person name="Nolan M."/>
            <person name="Lucas S."/>
            <person name="Glavina Del Rio T."/>
            <person name="Copeland A."/>
            <person name="Cheng J.F."/>
            <person name="Meincke L."/>
            <person name="Bruce D."/>
            <person name="Goodwin L."/>
            <person name="Pitluck S."/>
            <person name="Ivanova N."/>
            <person name="Mavromatis K."/>
            <person name="Ovchinnikova G."/>
            <person name="Pati A."/>
            <person name="Chen A."/>
            <person name="Palaniappan K."/>
            <person name="Land M."/>
            <person name="Hauser L."/>
            <person name="Chang Y.J."/>
            <person name="Jeffries C.D."/>
            <person name="Detter J.C."/>
            <person name="Brettin T."/>
            <person name="Rohde M."/>
            <person name="Goker M."/>
            <person name="Bristow J."/>
            <person name="Eisen J.A."/>
            <person name="Markowitz V."/>
            <person name="Hugenholtz P."/>
            <person name="Kyrpides N.C."/>
            <person name="Klenk H.P."/>
            <person name="Chen F."/>
        </authorList>
    </citation>
    <scope>NUCLEOTIDE SEQUENCE [LARGE SCALE GENOMIC DNA]</scope>
    <source>
        <strain evidence="7">ATCC 700099 / DSM 44233 / CIP 104796 / JCM 9543 / NBRC 105858 / Y-104</strain>
    </source>
</reference>
<dbReference type="eggNOG" id="COG1737">
    <property type="taxonomic scope" value="Bacteria"/>
</dbReference>
<keyword evidence="7" id="KW-1185">Reference proteome</keyword>
<keyword evidence="3" id="KW-0804">Transcription</keyword>
<dbReference type="EMBL" id="CP001737">
    <property type="protein sequence ID" value="ACV77920.1"/>
    <property type="molecule type" value="Genomic_DNA"/>
</dbReference>
<dbReference type="KEGG" id="nml:Namu_1522"/>
<dbReference type="AlphaFoldDB" id="C8XF34"/>
<dbReference type="HOGENOM" id="CLU_055769_0_0_11"/>
<dbReference type="InterPro" id="IPR047640">
    <property type="entry name" value="RpiR-like"/>
</dbReference>
<evidence type="ECO:0000259" key="4">
    <source>
        <dbReference type="PROSITE" id="PS51071"/>
    </source>
</evidence>
<evidence type="ECO:0000313" key="7">
    <source>
        <dbReference type="Proteomes" id="UP000002218"/>
    </source>
</evidence>
<dbReference type="STRING" id="479431.Namu_1522"/>
<dbReference type="CDD" id="cd05013">
    <property type="entry name" value="SIS_RpiR"/>
    <property type="match status" value="1"/>
</dbReference>
<keyword evidence="1" id="KW-0805">Transcription regulation</keyword>